<dbReference type="Gene3D" id="2.60.120.1440">
    <property type="match status" value="1"/>
</dbReference>
<dbReference type="OrthoDB" id="1452822at2"/>
<evidence type="ECO:0000259" key="1">
    <source>
        <dbReference type="Pfam" id="PF04773"/>
    </source>
</evidence>
<dbReference type="RefSeq" id="WP_090334832.1">
    <property type="nucleotide sequence ID" value="NZ_FNXY01000003.1"/>
</dbReference>
<dbReference type="Gene3D" id="3.55.50.30">
    <property type="match status" value="1"/>
</dbReference>
<dbReference type="Pfam" id="PF04773">
    <property type="entry name" value="FecR"/>
    <property type="match status" value="1"/>
</dbReference>
<evidence type="ECO:0000313" key="3">
    <source>
        <dbReference type="EMBL" id="SEI70538.1"/>
    </source>
</evidence>
<proteinExistence type="predicted"/>
<sequence length="334" mass="38054">MDPKIPSSELLKKYLSNQCSSHERDLVEAWYQSLTIESGETFSACDEEVLYERIQLQISETEHETNTPILPLRKLWYYAAAAVLFAGLFFAYSTSPKTEKAVTENVLTDSLQITFSNKEKKIIRYTLPDKSVIWLKPGAFISHPVSFSTSKNREIDFHGEAFFDVRRDIEHPFIIHCGKLKTQVLGTTFNVKANENEPSYKVSVVTGSVAVSKENSANKFETIVLKPKQEAVFEKTSDRMTFNVTPDNETINENWQSVSLVFNETPMSEVAIRLQQTFRIKIEFANPEIKKCRLKVDFNNQKLPEILGMIETLLGTTYEIEADKVILKGEGCAR</sequence>
<dbReference type="PANTHER" id="PTHR30273:SF2">
    <property type="entry name" value="PROTEIN FECR"/>
    <property type="match status" value="1"/>
</dbReference>
<protein>
    <submittedName>
        <fullName evidence="3">FecR family protein</fullName>
    </submittedName>
</protein>
<accession>A0A1H6SRE7</accession>
<dbReference type="InterPro" id="IPR012373">
    <property type="entry name" value="Ferrdict_sens_TM"/>
</dbReference>
<dbReference type="PANTHER" id="PTHR30273">
    <property type="entry name" value="PERIPLASMIC SIGNAL SENSOR AND SIGMA FACTOR ACTIVATOR FECR-RELATED"/>
    <property type="match status" value="1"/>
</dbReference>
<feature type="domain" description="Protein FecR C-terminal" evidence="2">
    <location>
        <begin position="260"/>
        <end position="327"/>
    </location>
</feature>
<dbReference type="GO" id="GO:0016989">
    <property type="term" value="F:sigma factor antagonist activity"/>
    <property type="evidence" value="ECO:0007669"/>
    <property type="project" value="TreeGrafter"/>
</dbReference>
<feature type="domain" description="FecR protein" evidence="1">
    <location>
        <begin position="119"/>
        <end position="209"/>
    </location>
</feature>
<keyword evidence="4" id="KW-1185">Reference proteome</keyword>
<reference evidence="3 4" key="1">
    <citation type="submission" date="2016-10" db="EMBL/GenBank/DDBJ databases">
        <authorList>
            <person name="de Groot N.N."/>
        </authorList>
    </citation>
    <scope>NUCLEOTIDE SEQUENCE [LARGE SCALE GENOMIC DNA]</scope>
    <source>
        <strain evidence="3 4">DSM 19938</strain>
    </source>
</reference>
<organism evidence="3 4">
    <name type="scientific">Dyadobacter koreensis</name>
    <dbReference type="NCBI Taxonomy" id="408657"/>
    <lineage>
        <taxon>Bacteria</taxon>
        <taxon>Pseudomonadati</taxon>
        <taxon>Bacteroidota</taxon>
        <taxon>Cytophagia</taxon>
        <taxon>Cytophagales</taxon>
        <taxon>Spirosomataceae</taxon>
        <taxon>Dyadobacter</taxon>
    </lineage>
</organism>
<dbReference type="InterPro" id="IPR032508">
    <property type="entry name" value="FecR_C"/>
</dbReference>
<dbReference type="AlphaFoldDB" id="A0A1H6SRE7"/>
<dbReference type="EMBL" id="FNXY01000003">
    <property type="protein sequence ID" value="SEI70538.1"/>
    <property type="molecule type" value="Genomic_DNA"/>
</dbReference>
<name>A0A1H6SRE7_9BACT</name>
<dbReference type="Proteomes" id="UP000199532">
    <property type="component" value="Unassembled WGS sequence"/>
</dbReference>
<dbReference type="PIRSF" id="PIRSF018266">
    <property type="entry name" value="FecR"/>
    <property type="match status" value="1"/>
</dbReference>
<evidence type="ECO:0000259" key="2">
    <source>
        <dbReference type="Pfam" id="PF16344"/>
    </source>
</evidence>
<dbReference type="InterPro" id="IPR006860">
    <property type="entry name" value="FecR"/>
</dbReference>
<gene>
    <name evidence="3" type="ORF">SAMN04487995_1797</name>
</gene>
<dbReference type="Pfam" id="PF16344">
    <property type="entry name" value="FecR_C"/>
    <property type="match status" value="1"/>
</dbReference>
<evidence type="ECO:0000313" key="4">
    <source>
        <dbReference type="Proteomes" id="UP000199532"/>
    </source>
</evidence>
<dbReference type="STRING" id="408657.SAMN04487995_1797"/>